<evidence type="ECO:0000313" key="1">
    <source>
        <dbReference type="EMBL" id="KAK3774993.1"/>
    </source>
</evidence>
<sequence>MGEKLDTYDKRNWRHGQEIGYMLHKTLDIWARNWIHTTKETGYMGKKNWMQATKETEYKGEKLDASGKRNWLHETRQMQG</sequence>
<reference evidence="1" key="1">
    <citation type="journal article" date="2023" name="G3 (Bethesda)">
        <title>A reference genome for the long-term kleptoplast-retaining sea slug Elysia crispata morphotype clarki.</title>
        <authorList>
            <person name="Eastman K.E."/>
            <person name="Pendleton A.L."/>
            <person name="Shaikh M.A."/>
            <person name="Suttiyut T."/>
            <person name="Ogas R."/>
            <person name="Tomko P."/>
            <person name="Gavelis G."/>
            <person name="Widhalm J.R."/>
            <person name="Wisecaver J.H."/>
        </authorList>
    </citation>
    <scope>NUCLEOTIDE SEQUENCE</scope>
    <source>
        <strain evidence="1">ECLA1</strain>
    </source>
</reference>
<organism evidence="1 2">
    <name type="scientific">Elysia crispata</name>
    <name type="common">lettuce slug</name>
    <dbReference type="NCBI Taxonomy" id="231223"/>
    <lineage>
        <taxon>Eukaryota</taxon>
        <taxon>Metazoa</taxon>
        <taxon>Spiralia</taxon>
        <taxon>Lophotrochozoa</taxon>
        <taxon>Mollusca</taxon>
        <taxon>Gastropoda</taxon>
        <taxon>Heterobranchia</taxon>
        <taxon>Euthyneura</taxon>
        <taxon>Panpulmonata</taxon>
        <taxon>Sacoglossa</taxon>
        <taxon>Placobranchoidea</taxon>
        <taxon>Plakobranchidae</taxon>
        <taxon>Elysia</taxon>
    </lineage>
</organism>
<gene>
    <name evidence="1" type="ORF">RRG08_036287</name>
</gene>
<name>A0AAE0ZTE0_9GAST</name>
<protein>
    <submittedName>
        <fullName evidence="1">Uncharacterized protein</fullName>
    </submittedName>
</protein>
<comment type="caution">
    <text evidence="1">The sequence shown here is derived from an EMBL/GenBank/DDBJ whole genome shotgun (WGS) entry which is preliminary data.</text>
</comment>
<proteinExistence type="predicted"/>
<dbReference type="EMBL" id="JAWDGP010003366">
    <property type="protein sequence ID" value="KAK3774993.1"/>
    <property type="molecule type" value="Genomic_DNA"/>
</dbReference>
<dbReference type="Proteomes" id="UP001283361">
    <property type="component" value="Unassembled WGS sequence"/>
</dbReference>
<dbReference type="AlphaFoldDB" id="A0AAE0ZTE0"/>
<accession>A0AAE0ZTE0</accession>
<keyword evidence="2" id="KW-1185">Reference proteome</keyword>
<evidence type="ECO:0000313" key="2">
    <source>
        <dbReference type="Proteomes" id="UP001283361"/>
    </source>
</evidence>